<reference evidence="2 3" key="1">
    <citation type="submission" date="2018-02" db="EMBL/GenBank/DDBJ databases">
        <title>The genomes of Aspergillus section Nigri reveals drivers in fungal speciation.</title>
        <authorList>
            <consortium name="DOE Joint Genome Institute"/>
            <person name="Vesth T.C."/>
            <person name="Nybo J."/>
            <person name="Theobald S."/>
            <person name="Brandl J."/>
            <person name="Frisvad J.C."/>
            <person name="Nielsen K.F."/>
            <person name="Lyhne E.K."/>
            <person name="Kogle M.E."/>
            <person name="Kuo A."/>
            <person name="Riley R."/>
            <person name="Clum A."/>
            <person name="Nolan M."/>
            <person name="Lipzen A."/>
            <person name="Salamov A."/>
            <person name="Henrissat B."/>
            <person name="Wiebenga A."/>
            <person name="De vries R.P."/>
            <person name="Grigoriev I.V."/>
            <person name="Mortensen U.H."/>
            <person name="Andersen M.R."/>
            <person name="Baker S.E."/>
        </authorList>
    </citation>
    <scope>NUCLEOTIDE SEQUENCE [LARGE SCALE GENOMIC DNA]</scope>
    <source>
        <strain evidence="2 3">CBS 121057</strain>
    </source>
</reference>
<organism evidence="2 3">
    <name type="scientific">Aspergillus sclerotiicarbonarius (strain CBS 121057 / IBT 28362)</name>
    <dbReference type="NCBI Taxonomy" id="1448318"/>
    <lineage>
        <taxon>Eukaryota</taxon>
        <taxon>Fungi</taxon>
        <taxon>Dikarya</taxon>
        <taxon>Ascomycota</taxon>
        <taxon>Pezizomycotina</taxon>
        <taxon>Eurotiomycetes</taxon>
        <taxon>Eurotiomycetidae</taxon>
        <taxon>Eurotiales</taxon>
        <taxon>Aspergillaceae</taxon>
        <taxon>Aspergillus</taxon>
        <taxon>Aspergillus subgen. Circumdati</taxon>
    </lineage>
</organism>
<evidence type="ECO:0000256" key="1">
    <source>
        <dbReference type="SAM" id="MobiDB-lite"/>
    </source>
</evidence>
<evidence type="ECO:0000313" key="2">
    <source>
        <dbReference type="EMBL" id="PYI09414.1"/>
    </source>
</evidence>
<dbReference type="PANTHER" id="PTHR21310:SF37">
    <property type="entry name" value="AMINOGLYCOSIDE PHOSPHOTRANSFERASE DOMAIN-CONTAINING PROTEIN"/>
    <property type="match status" value="1"/>
</dbReference>
<dbReference type="SUPFAM" id="SSF56112">
    <property type="entry name" value="Protein kinase-like (PK-like)"/>
    <property type="match status" value="1"/>
</dbReference>
<feature type="compositionally biased region" description="Basic and acidic residues" evidence="1">
    <location>
        <begin position="479"/>
        <end position="491"/>
    </location>
</feature>
<protein>
    <submittedName>
        <fullName evidence="2">Uncharacterized protein</fullName>
    </submittedName>
</protein>
<proteinExistence type="predicted"/>
<dbReference type="OrthoDB" id="5412996at2759"/>
<dbReference type="VEuPathDB" id="FungiDB:BO78DRAFT_394913"/>
<sequence>MKSRMTPDDLVWEQAEDIADNWVLQFLDTERLRPIAEFIRKDRMGSGDRFFFHTRGSYNIKMRLMSHDYDGIVIQFAQPGSVLFPEEKVANEVVVMRFIMDQTAIPVPLILHSGTKKESPLELSPFIMMEYIEYEKKMYDALNTPECPREKRGVLDPNIDQDTLELLYGQMAKIVLQLSLPSLPRIGSLTQIDDFTWEVTRRPLSSNMNELVRRGGLPRSAGLLPLPDTTYATASSYFETLAELHVAHFIYQRNDAIESADDCRRKFIARHLFRKLAREKRLTTPSHETGPFKLWCDDFRPANVLLNKHNNIAGVIDWEFTYAAPVEFSHAPPWWLLIERPELWTKGIEDWTNQFDHRLNTFLNALKNCEDTMIQQGRITEPQRLSGPMLRSWESGDFWIMYAALNSFAFDAIYWQKIDPRFFEHTEDPEEAWKDRLHLLDEEEKTQMEKLVTHKLEDMKTRVLSWDPDESTLAFQQELTRRREQESKEEAPVDEANAPE</sequence>
<dbReference type="STRING" id="1448318.A0A319EXG1"/>
<dbReference type="Proteomes" id="UP000248423">
    <property type="component" value="Unassembled WGS sequence"/>
</dbReference>
<name>A0A319EXG1_ASPSB</name>
<evidence type="ECO:0000313" key="3">
    <source>
        <dbReference type="Proteomes" id="UP000248423"/>
    </source>
</evidence>
<accession>A0A319EXG1</accession>
<dbReference type="InterPro" id="IPR011009">
    <property type="entry name" value="Kinase-like_dom_sf"/>
</dbReference>
<dbReference type="AlphaFoldDB" id="A0A319EXG1"/>
<keyword evidence="3" id="KW-1185">Reference proteome</keyword>
<dbReference type="EMBL" id="KZ826327">
    <property type="protein sequence ID" value="PYI09414.1"/>
    <property type="molecule type" value="Genomic_DNA"/>
</dbReference>
<dbReference type="PANTHER" id="PTHR21310">
    <property type="entry name" value="AMINOGLYCOSIDE PHOSPHOTRANSFERASE-RELATED-RELATED"/>
    <property type="match status" value="1"/>
</dbReference>
<feature type="region of interest" description="Disordered" evidence="1">
    <location>
        <begin position="478"/>
        <end position="500"/>
    </location>
</feature>
<gene>
    <name evidence="2" type="ORF">BO78DRAFT_394913</name>
</gene>
<dbReference type="InterPro" id="IPR051678">
    <property type="entry name" value="AGP_Transferase"/>
</dbReference>